<evidence type="ECO:0000313" key="5">
    <source>
        <dbReference type="EMBL" id="CAB4832217.1"/>
    </source>
</evidence>
<evidence type="ECO:0000313" key="6">
    <source>
        <dbReference type="EMBL" id="CAB4916148.1"/>
    </source>
</evidence>
<sequence length="424" mass="46743">METRVLPTTEELAELPVADLRAALAQVERVRRQAEALLAEATHVVARRHLHRADGHRRVTAWGRAEFNWSPTEALRISRNGAAMAAMPQLRAAAHEGTIGVAQLSEFGRVFANPRCAEHLLGSDELLTPIAQRHWYHEFCVAMSRWVSLADADGAEQRHRDAHEGRRASIRQVGDVFILHAECGTLDGAALQEVFEQFRSAEFLTDWAEGQERLGDAVCVADLVRTEAQRSFDALKSVFTTAASSPLDQVPPEPLVNIVVNQHTAESVLREAAGNHEPDPVDPREFLTHRCETIDGVQLSRQALLEVLLIGKLRRVVFDEAGVVIDLGRSSRLFRGGARDAVLLGDLRCLWPGCEVRTGRCESDHTTPWSAGGTTSPGNGGRACGHHNRHKQRGFTVRRDAQGQWHTYRPDGSEIGEHALTTAA</sequence>
<dbReference type="CDD" id="cd00085">
    <property type="entry name" value="HNHc"/>
    <property type="match status" value="1"/>
</dbReference>
<protein>
    <submittedName>
        <fullName evidence="3">Unannotated protein</fullName>
    </submittedName>
</protein>
<dbReference type="EMBL" id="CAFBMT010000002">
    <property type="protein sequence ID" value="CAB4916148.1"/>
    <property type="molecule type" value="Genomic_DNA"/>
</dbReference>
<dbReference type="AlphaFoldDB" id="A0A6J6A7J3"/>
<dbReference type="EMBL" id="CAEZYF010000004">
    <property type="protein sequence ID" value="CAB4715815.1"/>
    <property type="molecule type" value="Genomic_DNA"/>
</dbReference>
<feature type="region of interest" description="Disordered" evidence="2">
    <location>
        <begin position="363"/>
        <end position="393"/>
    </location>
</feature>
<dbReference type="Gene3D" id="1.10.30.50">
    <property type="match status" value="1"/>
</dbReference>
<evidence type="ECO:0000313" key="4">
    <source>
        <dbReference type="EMBL" id="CAB4715815.1"/>
    </source>
</evidence>
<dbReference type="InterPro" id="IPR003615">
    <property type="entry name" value="HNH_nuc"/>
</dbReference>
<feature type="compositionally biased region" description="Polar residues" evidence="2">
    <location>
        <begin position="366"/>
        <end position="377"/>
    </location>
</feature>
<evidence type="ECO:0000256" key="2">
    <source>
        <dbReference type="SAM" id="MobiDB-lite"/>
    </source>
</evidence>
<reference evidence="3" key="1">
    <citation type="submission" date="2020-05" db="EMBL/GenBank/DDBJ databases">
        <authorList>
            <person name="Chiriac C."/>
            <person name="Salcher M."/>
            <person name="Ghai R."/>
            <person name="Kavagutti S V."/>
        </authorList>
    </citation>
    <scope>NUCLEOTIDE SEQUENCE</scope>
</reference>
<accession>A0A6J6A7J3</accession>
<keyword evidence="1" id="KW-0175">Coiled coil</keyword>
<evidence type="ECO:0000256" key="1">
    <source>
        <dbReference type="SAM" id="Coils"/>
    </source>
</evidence>
<evidence type="ECO:0000313" key="3">
    <source>
        <dbReference type="EMBL" id="CAB4362253.1"/>
    </source>
</evidence>
<feature type="coiled-coil region" evidence="1">
    <location>
        <begin position="17"/>
        <end position="44"/>
    </location>
</feature>
<evidence type="ECO:0000313" key="7">
    <source>
        <dbReference type="EMBL" id="CAB4977987.1"/>
    </source>
</evidence>
<feature type="compositionally biased region" description="Basic residues" evidence="2">
    <location>
        <begin position="384"/>
        <end position="393"/>
    </location>
</feature>
<dbReference type="EMBL" id="CAFBOL010000010">
    <property type="protein sequence ID" value="CAB4977987.1"/>
    <property type="molecule type" value="Genomic_DNA"/>
</dbReference>
<name>A0A6J6A7J3_9ZZZZ</name>
<organism evidence="3">
    <name type="scientific">freshwater metagenome</name>
    <dbReference type="NCBI Taxonomy" id="449393"/>
    <lineage>
        <taxon>unclassified sequences</taxon>
        <taxon>metagenomes</taxon>
        <taxon>ecological metagenomes</taxon>
    </lineage>
</organism>
<dbReference type="EMBL" id="CAESGF010000001">
    <property type="protein sequence ID" value="CAB4362253.1"/>
    <property type="molecule type" value="Genomic_DNA"/>
</dbReference>
<dbReference type="EMBL" id="CAFAAV010000205">
    <property type="protein sequence ID" value="CAB4832217.1"/>
    <property type="molecule type" value="Genomic_DNA"/>
</dbReference>
<proteinExistence type="predicted"/>
<gene>
    <name evidence="4" type="ORF">UFOPK2656_00967</name>
    <name evidence="5" type="ORF">UFOPK3099_02213</name>
    <name evidence="6" type="ORF">UFOPK3651_00550</name>
    <name evidence="7" type="ORF">UFOPK3931_00619</name>
    <name evidence="3" type="ORF">UFOPK4189_00025</name>
</gene>